<evidence type="ECO:0000313" key="1">
    <source>
        <dbReference type="EMBL" id="KAI9452936.1"/>
    </source>
</evidence>
<sequence>MSQDLHQVILRWPHTDANEVIVTGTFDQWSSSLRLARKPDGFETPISIPWNDKIAYKFIVDGRWMTNDTEPTEIDHGFVNNVYSAPSKPAPPEPKHVTILPSEPQGEPDHAEKLPAQDDKPVANGYALDEPQNVPTAAAEPAPEGPSTLAEDVKAGVAPAVEALHGAVAQVGPDSQQVEKASDEVEATHVLVGEVEQVTDPHPTSVAADSETVLIAGREAAVTSAHDGCAAVPEPTEFASSPAPAPAVEQKSASTESADPIPAAEPAAAPEHKPDVKSLNPVLSSLPTAPAVNGHTKSTSTASTSTAVPTLPTTPIRKASRKVSFPGRDKSGSGSPTGSSRFSSQQKREKRQSLLGKLKEIFGDKEKKEKSGKA</sequence>
<comment type="caution">
    <text evidence="1">The sequence shown here is derived from an EMBL/GenBank/DDBJ whole genome shotgun (WGS) entry which is preliminary data.</text>
</comment>
<accession>A0ACC0U033</accession>
<proteinExistence type="predicted"/>
<keyword evidence="2" id="KW-1185">Reference proteome</keyword>
<reference evidence="1" key="1">
    <citation type="submission" date="2021-03" db="EMBL/GenBank/DDBJ databases">
        <title>Evolutionary priming and transition to the ectomycorrhizal habit in an iconic lineage of mushroom-forming fungi: is preadaptation a requirement?</title>
        <authorList>
            <consortium name="DOE Joint Genome Institute"/>
            <person name="Looney B.P."/>
            <person name="Miyauchi S."/>
            <person name="Morin E."/>
            <person name="Drula E."/>
            <person name="Courty P.E."/>
            <person name="Chicoki N."/>
            <person name="Fauchery L."/>
            <person name="Kohler A."/>
            <person name="Kuo A."/>
            <person name="LaButti K."/>
            <person name="Pangilinan J."/>
            <person name="Lipzen A."/>
            <person name="Riley R."/>
            <person name="Andreopoulos W."/>
            <person name="He G."/>
            <person name="Johnson J."/>
            <person name="Barry K.W."/>
            <person name="Grigoriev I.V."/>
            <person name="Nagy L."/>
            <person name="Hibbett D."/>
            <person name="Henrissat B."/>
            <person name="Matheny P.B."/>
            <person name="Labbe J."/>
            <person name="Martin A.F."/>
        </authorList>
    </citation>
    <scope>NUCLEOTIDE SEQUENCE</scope>
    <source>
        <strain evidence="1">BPL698</strain>
    </source>
</reference>
<dbReference type="Proteomes" id="UP001207468">
    <property type="component" value="Unassembled WGS sequence"/>
</dbReference>
<gene>
    <name evidence="1" type="ORF">F5148DRAFT_1234721</name>
</gene>
<dbReference type="EMBL" id="JAGFNK010000322">
    <property type="protein sequence ID" value="KAI9452936.1"/>
    <property type="molecule type" value="Genomic_DNA"/>
</dbReference>
<name>A0ACC0U033_9AGAM</name>
<evidence type="ECO:0000313" key="2">
    <source>
        <dbReference type="Proteomes" id="UP001207468"/>
    </source>
</evidence>
<organism evidence="1 2">
    <name type="scientific">Russula earlei</name>
    <dbReference type="NCBI Taxonomy" id="71964"/>
    <lineage>
        <taxon>Eukaryota</taxon>
        <taxon>Fungi</taxon>
        <taxon>Dikarya</taxon>
        <taxon>Basidiomycota</taxon>
        <taxon>Agaricomycotina</taxon>
        <taxon>Agaricomycetes</taxon>
        <taxon>Russulales</taxon>
        <taxon>Russulaceae</taxon>
        <taxon>Russula</taxon>
    </lineage>
</organism>
<protein>
    <submittedName>
        <fullName evidence="1">Uncharacterized protein</fullName>
    </submittedName>
</protein>